<comment type="subcellular location">
    <subcellularLocation>
        <location evidence="2">Cell membrane</location>
        <topology evidence="2">Multi-pass membrane protein</topology>
    </subcellularLocation>
</comment>
<evidence type="ECO:0000256" key="1">
    <source>
        <dbReference type="ARBA" id="ARBA00010692"/>
    </source>
</evidence>
<dbReference type="GO" id="GO:0005886">
    <property type="term" value="C:plasma membrane"/>
    <property type="evidence" value="ECO:0007669"/>
    <property type="project" value="UniProtKB-SubCell"/>
</dbReference>
<feature type="transmembrane region" description="Helical" evidence="3">
    <location>
        <begin position="87"/>
        <end position="105"/>
    </location>
</feature>
<dbReference type="InterPro" id="IPR003784">
    <property type="entry name" value="BioY"/>
</dbReference>
<keyword evidence="3" id="KW-1133">Transmembrane helix</keyword>
<feature type="transmembrane region" description="Helical" evidence="3">
    <location>
        <begin position="33"/>
        <end position="51"/>
    </location>
</feature>
<keyword evidence="2 3" id="KW-0472">Membrane</keyword>
<dbReference type="Gene3D" id="1.10.1760.20">
    <property type="match status" value="1"/>
</dbReference>
<name>A0A0R2ASI9_9LACO</name>
<keyword evidence="2" id="KW-0813">Transport</keyword>
<keyword evidence="2" id="KW-1003">Cell membrane</keyword>
<dbReference type="AlphaFoldDB" id="A0A0R2ASI9"/>
<comment type="caution">
    <text evidence="4">The sequence shown here is derived from an EMBL/GenBank/DDBJ whole genome shotgun (WGS) entry which is preliminary data.</text>
</comment>
<dbReference type="PIRSF" id="PIRSF016661">
    <property type="entry name" value="BioY"/>
    <property type="match status" value="1"/>
</dbReference>
<evidence type="ECO:0000256" key="3">
    <source>
        <dbReference type="SAM" id="Phobius"/>
    </source>
</evidence>
<dbReference type="PATRIC" id="fig|1423772.3.peg.1946"/>
<comment type="similarity">
    <text evidence="1 2">Belongs to the BioY family.</text>
</comment>
<dbReference type="GO" id="GO:0015225">
    <property type="term" value="F:biotin transmembrane transporter activity"/>
    <property type="evidence" value="ECO:0007669"/>
    <property type="project" value="UniProtKB-UniRule"/>
</dbReference>
<feature type="transmembrane region" description="Helical" evidence="3">
    <location>
        <begin position="145"/>
        <end position="170"/>
    </location>
</feature>
<dbReference type="PANTHER" id="PTHR34295">
    <property type="entry name" value="BIOTIN TRANSPORTER BIOY"/>
    <property type="match status" value="1"/>
</dbReference>
<proteinExistence type="inferred from homology"/>
<protein>
    <recommendedName>
        <fullName evidence="2">Biotin transporter</fullName>
    </recommendedName>
</protein>
<reference evidence="4 5" key="1">
    <citation type="journal article" date="2015" name="Genome Announc.">
        <title>Expanding the biotechnology potential of lactobacilli through comparative genomics of 213 strains and associated genera.</title>
        <authorList>
            <person name="Sun Z."/>
            <person name="Harris H.M."/>
            <person name="McCann A."/>
            <person name="Guo C."/>
            <person name="Argimon S."/>
            <person name="Zhang W."/>
            <person name="Yang X."/>
            <person name="Jeffery I.B."/>
            <person name="Cooney J.C."/>
            <person name="Kagawa T.F."/>
            <person name="Liu W."/>
            <person name="Song Y."/>
            <person name="Salvetti E."/>
            <person name="Wrobel A."/>
            <person name="Rasinkangas P."/>
            <person name="Parkhill J."/>
            <person name="Rea M.C."/>
            <person name="O'Sullivan O."/>
            <person name="Ritari J."/>
            <person name="Douillard F.P."/>
            <person name="Paul Ross R."/>
            <person name="Yang R."/>
            <person name="Briner A.E."/>
            <person name="Felis G.E."/>
            <person name="de Vos W.M."/>
            <person name="Barrangou R."/>
            <person name="Klaenhammer T.R."/>
            <person name="Caufield P.W."/>
            <person name="Cui Y."/>
            <person name="Zhang H."/>
            <person name="O'Toole P.W."/>
        </authorList>
    </citation>
    <scope>NUCLEOTIDE SEQUENCE [LARGE SCALE GENOMIC DNA]</scope>
    <source>
        <strain evidence="4 5">DSM 20452</strain>
    </source>
</reference>
<evidence type="ECO:0000313" key="4">
    <source>
        <dbReference type="EMBL" id="KRM70296.1"/>
    </source>
</evidence>
<dbReference type="PANTHER" id="PTHR34295:SF1">
    <property type="entry name" value="BIOTIN TRANSPORTER BIOY"/>
    <property type="match status" value="1"/>
</dbReference>
<feature type="transmembrane region" description="Helical" evidence="3">
    <location>
        <begin position="58"/>
        <end position="75"/>
    </location>
</feature>
<gene>
    <name evidence="4" type="ORF">FC48_GL001824</name>
</gene>
<organism evidence="4 5">
    <name type="scientific">Ligilactobacillus murinus DSM 20452 = NBRC 14221</name>
    <dbReference type="NCBI Taxonomy" id="1423772"/>
    <lineage>
        <taxon>Bacteria</taxon>
        <taxon>Bacillati</taxon>
        <taxon>Bacillota</taxon>
        <taxon>Bacilli</taxon>
        <taxon>Lactobacillales</taxon>
        <taxon>Lactobacillaceae</taxon>
        <taxon>Ligilactobacillus</taxon>
    </lineage>
</organism>
<evidence type="ECO:0000256" key="2">
    <source>
        <dbReference type="PIRNR" id="PIRNR016661"/>
    </source>
</evidence>
<keyword evidence="3" id="KW-0812">Transmembrane</keyword>
<accession>A0A0R2ASI9</accession>
<sequence length="180" mass="19684">MNLKNKLYYISLASIMLALLIVCSQLTIPLPMIPLTLQTLAVGLLASILPLRYSLQTILVYLLLGFIGLPVFANFKGGLGVLFSNTGGYLLGFLVYVMIVGSMAAKKQTFNWLLLANSLGALMQLLCGSLWLLVISDINLENALLIGTVPFLLPGAIKVILVCICAQIYYRKFTKRSVKI</sequence>
<feature type="transmembrane region" description="Helical" evidence="3">
    <location>
        <begin position="112"/>
        <end position="133"/>
    </location>
</feature>
<dbReference type="Pfam" id="PF02632">
    <property type="entry name" value="BioY"/>
    <property type="match status" value="1"/>
</dbReference>
<feature type="transmembrane region" description="Helical" evidence="3">
    <location>
        <begin position="7"/>
        <end position="27"/>
    </location>
</feature>
<dbReference type="RefSeq" id="WP_225354583.1">
    <property type="nucleotide sequence ID" value="NZ_AYYN01000176.1"/>
</dbReference>
<dbReference type="EMBL" id="AYYN01000176">
    <property type="protein sequence ID" value="KRM70296.1"/>
    <property type="molecule type" value="Genomic_DNA"/>
</dbReference>
<dbReference type="Proteomes" id="UP000051612">
    <property type="component" value="Unassembled WGS sequence"/>
</dbReference>
<evidence type="ECO:0000313" key="5">
    <source>
        <dbReference type="Proteomes" id="UP000051612"/>
    </source>
</evidence>